<reference evidence="1 2" key="1">
    <citation type="journal article" date="2019" name="Int. J. Syst. Evol. Microbiol.">
        <title>The Global Catalogue of Microorganisms (GCM) 10K type strain sequencing project: providing services to taxonomists for standard genome sequencing and annotation.</title>
        <authorList>
            <consortium name="The Broad Institute Genomics Platform"/>
            <consortium name="The Broad Institute Genome Sequencing Center for Infectious Disease"/>
            <person name="Wu L."/>
            <person name="Ma J."/>
        </authorList>
    </citation>
    <scope>NUCLEOTIDE SEQUENCE [LARGE SCALE GENOMIC DNA]</scope>
    <source>
        <strain evidence="1 2">JCM 13249</strain>
    </source>
</reference>
<dbReference type="RefSeq" id="WP_344085190.1">
    <property type="nucleotide sequence ID" value="NZ_BAAALS010000024.1"/>
</dbReference>
<keyword evidence="2" id="KW-1185">Reference proteome</keyword>
<evidence type="ECO:0000313" key="1">
    <source>
        <dbReference type="EMBL" id="GAA1768099.1"/>
    </source>
</evidence>
<dbReference type="EMBL" id="BAAALS010000024">
    <property type="protein sequence ID" value="GAA1768099.1"/>
    <property type="molecule type" value="Genomic_DNA"/>
</dbReference>
<evidence type="ECO:0000313" key="2">
    <source>
        <dbReference type="Proteomes" id="UP001500655"/>
    </source>
</evidence>
<sequence>MLSLVRRAADKAIGLFLPEADANADSWGRYCYCFNGYRYYERWTYVNGVPTSLGCRARYNGC</sequence>
<organism evidence="1 2">
    <name type="scientific">Luedemannella helvata</name>
    <dbReference type="NCBI Taxonomy" id="349315"/>
    <lineage>
        <taxon>Bacteria</taxon>
        <taxon>Bacillati</taxon>
        <taxon>Actinomycetota</taxon>
        <taxon>Actinomycetes</taxon>
        <taxon>Micromonosporales</taxon>
        <taxon>Micromonosporaceae</taxon>
        <taxon>Luedemannella</taxon>
    </lineage>
</organism>
<gene>
    <name evidence="1" type="ORF">GCM10009681_44040</name>
</gene>
<protein>
    <submittedName>
        <fullName evidence="1">Uncharacterized protein</fullName>
    </submittedName>
</protein>
<accession>A0ABN2KWQ9</accession>
<dbReference type="Proteomes" id="UP001500655">
    <property type="component" value="Unassembled WGS sequence"/>
</dbReference>
<comment type="caution">
    <text evidence="1">The sequence shown here is derived from an EMBL/GenBank/DDBJ whole genome shotgun (WGS) entry which is preliminary data.</text>
</comment>
<proteinExistence type="predicted"/>
<name>A0ABN2KWQ9_9ACTN</name>